<feature type="domain" description="Reverse transcriptase" evidence="1">
    <location>
        <begin position="1"/>
        <end position="120"/>
    </location>
</feature>
<dbReference type="PhylomeDB" id="D7ELH0"/>
<dbReference type="HOGENOM" id="CLU_1367809_0_0_1"/>
<dbReference type="eggNOG" id="KOG1075">
    <property type="taxonomic scope" value="Eukaryota"/>
</dbReference>
<dbReference type="Pfam" id="PF00078">
    <property type="entry name" value="RVT_1"/>
    <property type="match status" value="1"/>
</dbReference>
<dbReference type="InterPro" id="IPR043502">
    <property type="entry name" value="DNA/RNA_pol_sf"/>
</dbReference>
<dbReference type="AlphaFoldDB" id="D7ELH0"/>
<dbReference type="PROSITE" id="PS50878">
    <property type="entry name" value="RT_POL"/>
    <property type="match status" value="1"/>
</dbReference>
<reference evidence="2 3" key="1">
    <citation type="journal article" date="2008" name="Nature">
        <title>The genome of the model beetle and pest Tribolium castaneum.</title>
        <authorList>
            <consortium name="Tribolium Genome Sequencing Consortium"/>
            <person name="Richards S."/>
            <person name="Gibbs R.A."/>
            <person name="Weinstock G.M."/>
            <person name="Brown S.J."/>
            <person name="Denell R."/>
            <person name="Beeman R.W."/>
            <person name="Gibbs R."/>
            <person name="Beeman R.W."/>
            <person name="Brown S.J."/>
            <person name="Bucher G."/>
            <person name="Friedrich M."/>
            <person name="Grimmelikhuijzen C.J."/>
            <person name="Klingler M."/>
            <person name="Lorenzen M."/>
            <person name="Richards S."/>
            <person name="Roth S."/>
            <person name="Schroder R."/>
            <person name="Tautz D."/>
            <person name="Zdobnov E.M."/>
            <person name="Muzny D."/>
            <person name="Gibbs R.A."/>
            <person name="Weinstock G.M."/>
            <person name="Attaway T."/>
            <person name="Bell S."/>
            <person name="Buhay C.J."/>
            <person name="Chandrabose M.N."/>
            <person name="Chavez D."/>
            <person name="Clerk-Blankenburg K.P."/>
            <person name="Cree A."/>
            <person name="Dao M."/>
            <person name="Davis C."/>
            <person name="Chacko J."/>
            <person name="Dinh H."/>
            <person name="Dugan-Rocha S."/>
            <person name="Fowler G."/>
            <person name="Garner T.T."/>
            <person name="Garnes J."/>
            <person name="Gnirke A."/>
            <person name="Hawes A."/>
            <person name="Hernandez J."/>
            <person name="Hines S."/>
            <person name="Holder M."/>
            <person name="Hume J."/>
            <person name="Jhangiani S.N."/>
            <person name="Joshi V."/>
            <person name="Khan Z.M."/>
            <person name="Jackson L."/>
            <person name="Kovar C."/>
            <person name="Kowis A."/>
            <person name="Lee S."/>
            <person name="Lewis L.R."/>
            <person name="Margolis J."/>
            <person name="Morgan M."/>
            <person name="Nazareth L.V."/>
            <person name="Nguyen N."/>
            <person name="Okwuonu G."/>
            <person name="Parker D."/>
            <person name="Richards S."/>
            <person name="Ruiz S.J."/>
            <person name="Santibanez J."/>
            <person name="Savard J."/>
            <person name="Scherer S.E."/>
            <person name="Schneider B."/>
            <person name="Sodergren E."/>
            <person name="Tautz D."/>
            <person name="Vattahil S."/>
            <person name="Villasana D."/>
            <person name="White C.S."/>
            <person name="Wright R."/>
            <person name="Park Y."/>
            <person name="Beeman R.W."/>
            <person name="Lord J."/>
            <person name="Oppert B."/>
            <person name="Lorenzen M."/>
            <person name="Brown S."/>
            <person name="Wang L."/>
            <person name="Savard J."/>
            <person name="Tautz D."/>
            <person name="Richards S."/>
            <person name="Weinstock G."/>
            <person name="Gibbs R.A."/>
            <person name="Liu Y."/>
            <person name="Worley K."/>
            <person name="Weinstock G."/>
            <person name="Elsik C.G."/>
            <person name="Reese J.T."/>
            <person name="Elhaik E."/>
            <person name="Landan G."/>
            <person name="Graur D."/>
            <person name="Arensburger P."/>
            <person name="Atkinson P."/>
            <person name="Beeman R.W."/>
            <person name="Beidler J."/>
            <person name="Brown S.J."/>
            <person name="Demuth J.P."/>
            <person name="Drury D.W."/>
            <person name="Du Y.Z."/>
            <person name="Fujiwara H."/>
            <person name="Lorenzen M."/>
            <person name="Maselli V."/>
            <person name="Osanai M."/>
            <person name="Park Y."/>
            <person name="Robertson H.M."/>
            <person name="Tu Z."/>
            <person name="Wang J.J."/>
            <person name="Wang S."/>
            <person name="Richards S."/>
            <person name="Song H."/>
            <person name="Zhang L."/>
            <person name="Sodergren E."/>
            <person name="Werner D."/>
            <person name="Stanke M."/>
            <person name="Morgenstern B."/>
            <person name="Solovyev V."/>
            <person name="Kosarev P."/>
            <person name="Brown G."/>
            <person name="Chen H.C."/>
            <person name="Ermolaeva O."/>
            <person name="Hlavina W."/>
            <person name="Kapustin Y."/>
            <person name="Kiryutin B."/>
            <person name="Kitts P."/>
            <person name="Maglott D."/>
            <person name="Pruitt K."/>
            <person name="Sapojnikov V."/>
            <person name="Souvorov A."/>
            <person name="Mackey A.J."/>
            <person name="Waterhouse R.M."/>
            <person name="Wyder S."/>
            <person name="Zdobnov E.M."/>
            <person name="Zdobnov E.M."/>
            <person name="Wyder S."/>
            <person name="Kriventseva E.V."/>
            <person name="Kadowaki T."/>
            <person name="Bork P."/>
            <person name="Aranda M."/>
            <person name="Bao R."/>
            <person name="Beermann A."/>
            <person name="Berns N."/>
            <person name="Bolognesi R."/>
            <person name="Bonneton F."/>
            <person name="Bopp D."/>
            <person name="Brown S.J."/>
            <person name="Bucher G."/>
            <person name="Butts T."/>
            <person name="Chaumot A."/>
            <person name="Denell R.E."/>
            <person name="Ferrier D.E."/>
            <person name="Friedrich M."/>
            <person name="Gordon C.M."/>
            <person name="Jindra M."/>
            <person name="Klingler M."/>
            <person name="Lan Q."/>
            <person name="Lattorff H.M."/>
            <person name="Laudet V."/>
            <person name="von Levetsow C."/>
            <person name="Liu Z."/>
            <person name="Lutz R."/>
            <person name="Lynch J.A."/>
            <person name="da Fonseca R.N."/>
            <person name="Posnien N."/>
            <person name="Reuter R."/>
            <person name="Roth S."/>
            <person name="Savard J."/>
            <person name="Schinko J.B."/>
            <person name="Schmitt C."/>
            <person name="Schoppmeier M."/>
            <person name="Schroder R."/>
            <person name="Shippy T.D."/>
            <person name="Simonnet F."/>
            <person name="Marques-Souza H."/>
            <person name="Tautz D."/>
            <person name="Tomoyasu Y."/>
            <person name="Trauner J."/>
            <person name="Van der Zee M."/>
            <person name="Vervoort M."/>
            <person name="Wittkopp N."/>
            <person name="Wimmer E.A."/>
            <person name="Yang X."/>
            <person name="Jones A.K."/>
            <person name="Sattelle D.B."/>
            <person name="Ebert P.R."/>
            <person name="Nelson D."/>
            <person name="Scott J.G."/>
            <person name="Beeman R.W."/>
            <person name="Muthukrishnan S."/>
            <person name="Kramer K.J."/>
            <person name="Arakane Y."/>
            <person name="Beeman R.W."/>
            <person name="Zhu Q."/>
            <person name="Hogenkamp D."/>
            <person name="Dixit R."/>
            <person name="Oppert B."/>
            <person name="Jiang H."/>
            <person name="Zou Z."/>
            <person name="Marshall J."/>
            <person name="Elpidina E."/>
            <person name="Vinokurov K."/>
            <person name="Oppert C."/>
            <person name="Zou Z."/>
            <person name="Evans J."/>
            <person name="Lu Z."/>
            <person name="Zhao P."/>
            <person name="Sumathipala N."/>
            <person name="Altincicek B."/>
            <person name="Vilcinskas A."/>
            <person name="Williams M."/>
            <person name="Hultmark D."/>
            <person name="Hetru C."/>
            <person name="Jiang H."/>
            <person name="Grimmelikhuijzen C.J."/>
            <person name="Hauser F."/>
            <person name="Cazzamali G."/>
            <person name="Williamson M."/>
            <person name="Park Y."/>
            <person name="Li B."/>
            <person name="Tanaka Y."/>
            <person name="Predel R."/>
            <person name="Neupert S."/>
            <person name="Schachtner J."/>
            <person name="Verleyen P."/>
            <person name="Raible F."/>
            <person name="Bork P."/>
            <person name="Friedrich M."/>
            <person name="Walden K.K."/>
            <person name="Robertson H.M."/>
            <person name="Angeli S."/>
            <person name="Foret S."/>
            <person name="Bucher G."/>
            <person name="Schuetz S."/>
            <person name="Maleszka R."/>
            <person name="Wimmer E.A."/>
            <person name="Beeman R.W."/>
            <person name="Lorenzen M."/>
            <person name="Tomoyasu Y."/>
            <person name="Miller S.C."/>
            <person name="Grossmann D."/>
            <person name="Bucher G."/>
        </authorList>
    </citation>
    <scope>NUCLEOTIDE SEQUENCE [LARGE SCALE GENOMIC DNA]</scope>
    <source>
        <strain evidence="2 3">Georgia GA2</strain>
    </source>
</reference>
<dbReference type="Proteomes" id="UP000007266">
    <property type="component" value="Unassembled WGS sequence"/>
</dbReference>
<dbReference type="SUPFAM" id="SSF56672">
    <property type="entry name" value="DNA/RNA polymerases"/>
    <property type="match status" value="1"/>
</dbReference>
<dbReference type="PANTHER" id="PTHR33332">
    <property type="entry name" value="REVERSE TRANSCRIPTASE DOMAIN-CONTAINING PROTEIN"/>
    <property type="match status" value="1"/>
</dbReference>
<dbReference type="InterPro" id="IPR000477">
    <property type="entry name" value="RT_dom"/>
</dbReference>
<evidence type="ECO:0000313" key="3">
    <source>
        <dbReference type="Proteomes" id="UP000007266"/>
    </source>
</evidence>
<evidence type="ECO:0000313" key="2">
    <source>
        <dbReference type="EMBL" id="EFA12091.1"/>
    </source>
</evidence>
<proteinExistence type="predicted"/>
<name>D7ELH0_TRICA</name>
<accession>D7ELH0</accession>
<protein>
    <recommendedName>
        <fullName evidence="1">Reverse transcriptase domain-containing protein</fullName>
    </recommendedName>
</protein>
<organism evidence="2 3">
    <name type="scientific">Tribolium castaneum</name>
    <name type="common">Red flour beetle</name>
    <dbReference type="NCBI Taxonomy" id="7070"/>
    <lineage>
        <taxon>Eukaryota</taxon>
        <taxon>Metazoa</taxon>
        <taxon>Ecdysozoa</taxon>
        <taxon>Arthropoda</taxon>
        <taxon>Hexapoda</taxon>
        <taxon>Insecta</taxon>
        <taxon>Pterygota</taxon>
        <taxon>Neoptera</taxon>
        <taxon>Endopterygota</taxon>
        <taxon>Coleoptera</taxon>
        <taxon>Polyphaga</taxon>
        <taxon>Cucujiformia</taxon>
        <taxon>Tenebrionidae</taxon>
        <taxon>Tenebrionidae incertae sedis</taxon>
        <taxon>Tribolium</taxon>
    </lineage>
</organism>
<dbReference type="GO" id="GO:0071897">
    <property type="term" value="P:DNA biosynthetic process"/>
    <property type="evidence" value="ECO:0007669"/>
    <property type="project" value="UniProtKB-ARBA"/>
</dbReference>
<gene>
    <name evidence="2" type="primary">GLEAN_11500</name>
    <name evidence="2" type="ORF">TcasGA2_TC011500</name>
</gene>
<evidence type="ECO:0000259" key="1">
    <source>
        <dbReference type="PROSITE" id="PS50878"/>
    </source>
</evidence>
<reference evidence="2 3" key="2">
    <citation type="journal article" date="2010" name="Nucleic Acids Res.">
        <title>BeetleBase in 2010: revisions to provide comprehensive genomic information for Tribolium castaneum.</title>
        <authorList>
            <person name="Kim H.S."/>
            <person name="Murphy T."/>
            <person name="Xia J."/>
            <person name="Caragea D."/>
            <person name="Park Y."/>
            <person name="Beeman R.W."/>
            <person name="Lorenzen M.D."/>
            <person name="Butcher S."/>
            <person name="Manak J.R."/>
            <person name="Brown S.J."/>
        </authorList>
    </citation>
    <scope>NUCLEOTIDE SEQUENCE [LARGE SCALE GENOMIC DNA]</scope>
    <source>
        <strain evidence="2 3">Georgia GA2</strain>
    </source>
</reference>
<dbReference type="EMBL" id="KQ971400">
    <property type="protein sequence ID" value="EFA12091.1"/>
    <property type="molecule type" value="Genomic_DNA"/>
</dbReference>
<keyword evidence="3" id="KW-1185">Reference proteome</keyword>
<sequence length="200" mass="22708">MLVVVHICRTSKVFNINKNTQSTRKLIGAGVPQSSVLGPSLFNNFINDIPTFAKTKTALYADDTAVYASSFSAQIASKQIQININLLEKFYDKWKIKINAEKTQIVFTRKFTDHKIGDKLRVYDKKITDEPVIMFRRILSHIELLEELEVLQEDMSDCDLPFNDDDSDFVVDIPDIQKSSSDLDETISTSPILIIICICI</sequence>
<dbReference type="InParanoid" id="D7ELH0"/>